<evidence type="ECO:0008006" key="3">
    <source>
        <dbReference type="Google" id="ProtNLM"/>
    </source>
</evidence>
<evidence type="ECO:0000313" key="2">
    <source>
        <dbReference type="Proteomes" id="UP000789833"/>
    </source>
</evidence>
<dbReference type="RefSeq" id="WP_230501214.1">
    <property type="nucleotide sequence ID" value="NZ_CAKJTJ010000009.1"/>
</dbReference>
<comment type="caution">
    <text evidence="1">The sequence shown here is derived from an EMBL/GenBank/DDBJ whole genome shotgun (WGS) entry which is preliminary data.</text>
</comment>
<reference evidence="1 2" key="1">
    <citation type="submission" date="2021-10" db="EMBL/GenBank/DDBJ databases">
        <authorList>
            <person name="Criscuolo A."/>
        </authorList>
    </citation>
    <scope>NUCLEOTIDE SEQUENCE [LARGE SCALE GENOMIC DNA]</scope>
    <source>
        <strain evidence="2">CIP 111883</strain>
    </source>
</reference>
<evidence type="ECO:0000313" key="1">
    <source>
        <dbReference type="EMBL" id="CAG9621320.1"/>
    </source>
</evidence>
<dbReference type="EMBL" id="CAKJTJ010000009">
    <property type="protein sequence ID" value="CAG9621320.1"/>
    <property type="molecule type" value="Genomic_DNA"/>
</dbReference>
<organism evidence="1 2">
    <name type="scientific">Sutcliffiella rhizosphaerae</name>
    <dbReference type="NCBI Taxonomy" id="2880967"/>
    <lineage>
        <taxon>Bacteria</taxon>
        <taxon>Bacillati</taxon>
        <taxon>Bacillota</taxon>
        <taxon>Bacilli</taxon>
        <taxon>Bacillales</taxon>
        <taxon>Bacillaceae</taxon>
        <taxon>Sutcliffiella</taxon>
    </lineage>
</organism>
<protein>
    <recommendedName>
        <fullName evidence="3">ATP synthase F0 subunit 8</fullName>
    </recommendedName>
</protein>
<gene>
    <name evidence="1" type="ORF">BACCIP111883_02092</name>
</gene>
<name>A0ABM8YMX5_9BACI</name>
<sequence>MYGIYLLLFILFLLAFCYLFDKVSDRYKRMSDKNVNDGIGTVKDDLLKHNHNHNPYGNKTNHWF</sequence>
<keyword evidence="2" id="KW-1185">Reference proteome</keyword>
<dbReference type="Proteomes" id="UP000789833">
    <property type="component" value="Unassembled WGS sequence"/>
</dbReference>
<proteinExistence type="predicted"/>
<accession>A0ABM8YMX5</accession>